<feature type="chain" id="PRO_5005184175" evidence="1">
    <location>
        <begin position="24"/>
        <end position="202"/>
    </location>
</feature>
<dbReference type="PANTHER" id="PTHR43640">
    <property type="entry name" value="OS07G0260300 PROTEIN"/>
    <property type="match status" value="1"/>
</dbReference>
<dbReference type="RefSeq" id="WP_052881983.1">
    <property type="nucleotide sequence ID" value="NZ_CP010904.1"/>
</dbReference>
<dbReference type="AlphaFoldDB" id="A0A0G3EDZ0"/>
<dbReference type="SUPFAM" id="SSF52833">
    <property type="entry name" value="Thioredoxin-like"/>
    <property type="match status" value="1"/>
</dbReference>
<dbReference type="PANTHER" id="PTHR43640:SF1">
    <property type="entry name" value="THIOREDOXIN-DEPENDENT PEROXIREDOXIN"/>
    <property type="match status" value="1"/>
</dbReference>
<dbReference type="InterPro" id="IPR036249">
    <property type="entry name" value="Thioredoxin-like_sf"/>
</dbReference>
<reference evidence="3 4" key="2">
    <citation type="journal article" date="2016" name="ISME J.">
        <title>Characterization of the first cultured representative of Verrucomicrobia subdivision 5 indicates the proposal of a novel phylum.</title>
        <authorList>
            <person name="Spring S."/>
            <person name="Bunk B."/>
            <person name="Sproer C."/>
            <person name="Schumann P."/>
            <person name="Rohde M."/>
            <person name="Tindall B.J."/>
            <person name="Klenk H.P."/>
        </authorList>
    </citation>
    <scope>NUCLEOTIDE SEQUENCE [LARGE SCALE GENOMIC DNA]</scope>
    <source>
        <strain evidence="3 4">L21-Fru-AB</strain>
    </source>
</reference>
<dbReference type="InterPro" id="IPR047262">
    <property type="entry name" value="PRX-like1"/>
</dbReference>
<sequence length="202" mass="22773" precursor="true">MKRLFTASLLILALPLLMPGAQGAEALEVGASMPKMDVEMKNVDGGMLTLEEIRGEKGTLVIFSCRHCPFVQKWQQRMVEIGNTYRKKDVGVVFINSNDPERFPEDRFESMQEQAEENGYHFPYVMDLTSAVAKAFGARRTPEAFLFNKDDELVYHGAIDDNLNHPDKVKKPFLRDALDALLKGETPPRQKTPSIGCSIKLR</sequence>
<accession>A0A0G3EDZ0</accession>
<evidence type="ECO:0000313" key="3">
    <source>
        <dbReference type="EMBL" id="AKJ64676.1"/>
    </source>
</evidence>
<name>A0A0G3EDZ0_9BACT</name>
<dbReference type="PROSITE" id="PS51352">
    <property type="entry name" value="THIOREDOXIN_2"/>
    <property type="match status" value="1"/>
</dbReference>
<dbReference type="CDD" id="cd02969">
    <property type="entry name" value="PRX_like1"/>
    <property type="match status" value="1"/>
</dbReference>
<gene>
    <name evidence="3" type="ORF">L21SP4_01429</name>
</gene>
<proteinExistence type="predicted"/>
<dbReference type="InterPro" id="IPR000866">
    <property type="entry name" value="AhpC/TSA"/>
</dbReference>
<dbReference type="EMBL" id="CP010904">
    <property type="protein sequence ID" value="AKJ64676.1"/>
    <property type="molecule type" value="Genomic_DNA"/>
</dbReference>
<dbReference type="Proteomes" id="UP000035268">
    <property type="component" value="Chromosome"/>
</dbReference>
<dbReference type="OrthoDB" id="9809746at2"/>
<keyword evidence="4" id="KW-1185">Reference proteome</keyword>
<evidence type="ECO:0000256" key="1">
    <source>
        <dbReference type="SAM" id="SignalP"/>
    </source>
</evidence>
<evidence type="ECO:0000259" key="2">
    <source>
        <dbReference type="PROSITE" id="PS51352"/>
    </source>
</evidence>
<dbReference type="InterPro" id="IPR013766">
    <property type="entry name" value="Thioredoxin_domain"/>
</dbReference>
<reference evidence="4" key="1">
    <citation type="submission" date="2015-02" db="EMBL/GenBank/DDBJ databases">
        <title>Description and complete genome sequence of the first cultured representative of the subdivision 5 of the Verrucomicrobia phylum.</title>
        <authorList>
            <person name="Spring S."/>
            <person name="Bunk B."/>
            <person name="Sproer C."/>
            <person name="Klenk H.-P."/>
        </authorList>
    </citation>
    <scope>NUCLEOTIDE SEQUENCE [LARGE SCALE GENOMIC DNA]</scope>
    <source>
        <strain evidence="4">L21-Fru-AB</strain>
    </source>
</reference>
<keyword evidence="1" id="KW-0732">Signal</keyword>
<dbReference type="Pfam" id="PF00578">
    <property type="entry name" value="AhpC-TSA"/>
    <property type="match status" value="1"/>
</dbReference>
<evidence type="ECO:0000313" key="4">
    <source>
        <dbReference type="Proteomes" id="UP000035268"/>
    </source>
</evidence>
<dbReference type="KEGG" id="vbl:L21SP4_01429"/>
<dbReference type="GO" id="GO:0016209">
    <property type="term" value="F:antioxidant activity"/>
    <property type="evidence" value="ECO:0007669"/>
    <property type="project" value="InterPro"/>
</dbReference>
<dbReference type="GO" id="GO:0016491">
    <property type="term" value="F:oxidoreductase activity"/>
    <property type="evidence" value="ECO:0007669"/>
    <property type="project" value="InterPro"/>
</dbReference>
<organism evidence="3 4">
    <name type="scientific">Kiritimatiella glycovorans</name>
    <dbReference type="NCBI Taxonomy" id="1307763"/>
    <lineage>
        <taxon>Bacteria</taxon>
        <taxon>Pseudomonadati</taxon>
        <taxon>Kiritimatiellota</taxon>
        <taxon>Kiritimatiellia</taxon>
        <taxon>Kiritimatiellales</taxon>
        <taxon>Kiritimatiellaceae</taxon>
        <taxon>Kiritimatiella</taxon>
    </lineage>
</organism>
<protein>
    <submittedName>
        <fullName evidence="3">Alkyl hydroperoxide reductase</fullName>
    </submittedName>
</protein>
<dbReference type="Gene3D" id="3.40.30.10">
    <property type="entry name" value="Glutaredoxin"/>
    <property type="match status" value="1"/>
</dbReference>
<feature type="signal peptide" evidence="1">
    <location>
        <begin position="1"/>
        <end position="23"/>
    </location>
</feature>
<feature type="domain" description="Thioredoxin" evidence="2">
    <location>
        <begin position="27"/>
        <end position="183"/>
    </location>
</feature>
<dbReference type="STRING" id="1307763.L21SP4_01429"/>